<name>A0ABU6SSW9_9FABA</name>
<gene>
    <name evidence="1" type="ORF">PIB30_078916</name>
</gene>
<evidence type="ECO:0000313" key="1">
    <source>
        <dbReference type="EMBL" id="MED6138903.1"/>
    </source>
</evidence>
<accession>A0ABU6SSW9</accession>
<organism evidence="1 2">
    <name type="scientific">Stylosanthes scabra</name>
    <dbReference type="NCBI Taxonomy" id="79078"/>
    <lineage>
        <taxon>Eukaryota</taxon>
        <taxon>Viridiplantae</taxon>
        <taxon>Streptophyta</taxon>
        <taxon>Embryophyta</taxon>
        <taxon>Tracheophyta</taxon>
        <taxon>Spermatophyta</taxon>
        <taxon>Magnoliopsida</taxon>
        <taxon>eudicotyledons</taxon>
        <taxon>Gunneridae</taxon>
        <taxon>Pentapetalae</taxon>
        <taxon>rosids</taxon>
        <taxon>fabids</taxon>
        <taxon>Fabales</taxon>
        <taxon>Fabaceae</taxon>
        <taxon>Papilionoideae</taxon>
        <taxon>50 kb inversion clade</taxon>
        <taxon>dalbergioids sensu lato</taxon>
        <taxon>Dalbergieae</taxon>
        <taxon>Pterocarpus clade</taxon>
        <taxon>Stylosanthes</taxon>
    </lineage>
</organism>
<proteinExistence type="predicted"/>
<comment type="caution">
    <text evidence="1">The sequence shown here is derived from an EMBL/GenBank/DDBJ whole genome shotgun (WGS) entry which is preliminary data.</text>
</comment>
<evidence type="ECO:0000313" key="2">
    <source>
        <dbReference type="Proteomes" id="UP001341840"/>
    </source>
</evidence>
<protein>
    <submittedName>
        <fullName evidence="1">Uncharacterized protein</fullName>
    </submittedName>
</protein>
<reference evidence="1 2" key="1">
    <citation type="journal article" date="2023" name="Plants (Basel)">
        <title>Bridging the Gap: Combining Genomics and Transcriptomics Approaches to Understand Stylosanthes scabra, an Orphan Legume from the Brazilian Caatinga.</title>
        <authorList>
            <person name="Ferreira-Neto J.R.C."/>
            <person name="da Silva M.D."/>
            <person name="Binneck E."/>
            <person name="de Melo N.F."/>
            <person name="da Silva R.H."/>
            <person name="de Melo A.L.T.M."/>
            <person name="Pandolfi V."/>
            <person name="Bustamante F.O."/>
            <person name="Brasileiro-Vidal A.C."/>
            <person name="Benko-Iseppon A.M."/>
        </authorList>
    </citation>
    <scope>NUCLEOTIDE SEQUENCE [LARGE SCALE GENOMIC DNA]</scope>
    <source>
        <tissue evidence="1">Leaves</tissue>
    </source>
</reference>
<keyword evidence="2" id="KW-1185">Reference proteome</keyword>
<dbReference type="Proteomes" id="UP001341840">
    <property type="component" value="Unassembled WGS sequence"/>
</dbReference>
<sequence length="258" mass="29468">MKNSSKRKIDEVSMSIENGSNFPNQLDNSIEHNISDVPVTSILVVQQEHDAESIKKYVLTEEIATLVQNIDALRHEHSSLLLEQNKLKLQMAIIERENTLQEESESILNQFSTVHRRLPVAITFDPELRLTHRLRLRGAYYLLFASNLGLRIGRARSSLVNLWKTMRLMVVLGCSKSGGTAFGIPLSVGIQDLRKWVFGQALASRNLGLNGFESGFKEKDLKHNCSRALENRFYLQQSRFSEPFSKKNEISRVKNRFP</sequence>
<dbReference type="EMBL" id="JASCZI010061519">
    <property type="protein sequence ID" value="MED6138903.1"/>
    <property type="molecule type" value="Genomic_DNA"/>
</dbReference>